<feature type="compositionally biased region" description="Low complexity" evidence="3">
    <location>
        <begin position="43"/>
        <end position="62"/>
    </location>
</feature>
<keyword evidence="6" id="KW-1185">Reference proteome</keyword>
<dbReference type="NCBIfam" id="NF033747">
    <property type="entry name" value="class_E_sortase"/>
    <property type="match status" value="1"/>
</dbReference>
<keyword evidence="4" id="KW-0812">Transmembrane</keyword>
<dbReference type="InterPro" id="IPR005754">
    <property type="entry name" value="Sortase"/>
</dbReference>
<feature type="transmembrane region" description="Helical" evidence="4">
    <location>
        <begin position="388"/>
        <end position="411"/>
    </location>
</feature>
<evidence type="ECO:0000256" key="4">
    <source>
        <dbReference type="SAM" id="Phobius"/>
    </source>
</evidence>
<proteinExistence type="predicted"/>
<feature type="active site" description="Proton donor/acceptor" evidence="2">
    <location>
        <position position="259"/>
    </location>
</feature>
<dbReference type="AlphaFoldDB" id="A0A6I1GDD5"/>
<dbReference type="Pfam" id="PF04203">
    <property type="entry name" value="Sortase"/>
    <property type="match status" value="1"/>
</dbReference>
<dbReference type="CDD" id="cd05830">
    <property type="entry name" value="Sortase_E"/>
    <property type="match status" value="1"/>
</dbReference>
<dbReference type="Proteomes" id="UP000441772">
    <property type="component" value="Unassembled WGS sequence"/>
</dbReference>
<sequence>MKHSQDSQQIQGDYQDFEVPLPDNPDAGTAAASASAYGQPYTAVPSAPASAAQQPASVWSALPQPPQPVRRAAAADASGETTMTLPPLGMGGNGVPGGPGVAGAAAGAVPGGRRAARLAAMNNQPKRSVLWSALGILGEILMTMAAICALYVVWQMWWTGVQAEHAQVEQRQEASWSDPAGGDSSKVAKEQSASNVPVQPQSASEGELVAQVYIPRFGQGWVRNVVEGTNEAELSLHGLGHYETTQMPGAVGNFAVAGHRNGYGRPLGDVDLLQEGDPIIVRTKDYWYVYKYTSYKIVTPEHSEVIAANPDNPGAQPTKRMITLTTCEPKYSTATHRWISYGEFSYWAKVSDGVPKELATDGGAESVAFASTSKGQSIVSKLGTLEPIVLWALVAYLVLYIAALVAWRYPVLREIRDGKRRRPDVSIYGWLLRHQPGPLAIRWLLLVLLLFIASVALIQWACPWAASNIPILQSMSNYAVTD</sequence>
<evidence type="ECO:0000256" key="2">
    <source>
        <dbReference type="PIRSR" id="PIRSR605754-1"/>
    </source>
</evidence>
<evidence type="ECO:0000256" key="1">
    <source>
        <dbReference type="ARBA" id="ARBA00022801"/>
    </source>
</evidence>
<feature type="compositionally biased region" description="Polar residues" evidence="3">
    <location>
        <begin position="1"/>
        <end position="12"/>
    </location>
</feature>
<feature type="compositionally biased region" description="Polar residues" evidence="3">
    <location>
        <begin position="191"/>
        <end position="202"/>
    </location>
</feature>
<feature type="active site" description="Acyl-thioester intermediate" evidence="2">
    <location>
        <position position="327"/>
    </location>
</feature>
<evidence type="ECO:0000313" key="5">
    <source>
        <dbReference type="EMBL" id="KAB7789650.1"/>
    </source>
</evidence>
<name>A0A6I1GDD5_9BIFI</name>
<dbReference type="EMBL" id="WBVT01000038">
    <property type="protein sequence ID" value="KAB7789650.1"/>
    <property type="molecule type" value="Genomic_DNA"/>
</dbReference>
<organism evidence="5 6">
    <name type="scientific">Bifidobacterium leontopitheci</name>
    <dbReference type="NCBI Taxonomy" id="2650774"/>
    <lineage>
        <taxon>Bacteria</taxon>
        <taxon>Bacillati</taxon>
        <taxon>Actinomycetota</taxon>
        <taxon>Actinomycetes</taxon>
        <taxon>Bifidobacteriales</taxon>
        <taxon>Bifidobacteriaceae</taxon>
        <taxon>Bifidobacterium</taxon>
    </lineage>
</organism>
<keyword evidence="4" id="KW-0472">Membrane</keyword>
<evidence type="ECO:0000256" key="3">
    <source>
        <dbReference type="SAM" id="MobiDB-lite"/>
    </source>
</evidence>
<feature type="region of interest" description="Disordered" evidence="3">
    <location>
        <begin position="1"/>
        <end position="96"/>
    </location>
</feature>
<dbReference type="InterPro" id="IPR042003">
    <property type="entry name" value="Sortase_E"/>
</dbReference>
<reference evidence="5 6" key="1">
    <citation type="submission" date="2019-09" db="EMBL/GenBank/DDBJ databases">
        <title>Characterization of the phylogenetic diversity of two novel species belonging to the genus Bifidobacterium: Bifidobacterium cebidarum sp. nov. and Bifidobacterium leontopitheci sp. nov.</title>
        <authorList>
            <person name="Lugli G.A."/>
            <person name="Duranti S."/>
            <person name="Milani C."/>
            <person name="Turroni F."/>
            <person name="Ventura M."/>
        </authorList>
    </citation>
    <scope>NUCLEOTIDE SEQUENCE [LARGE SCALE GENOMIC DNA]</scope>
    <source>
        <strain evidence="5 6">LMG 31471</strain>
    </source>
</reference>
<comment type="caution">
    <text evidence="5">The sequence shown here is derived from an EMBL/GenBank/DDBJ whole genome shotgun (WGS) entry which is preliminary data.</text>
</comment>
<accession>A0A6I1GDD5</accession>
<dbReference type="Gene3D" id="2.40.260.10">
    <property type="entry name" value="Sortase"/>
    <property type="match status" value="1"/>
</dbReference>
<evidence type="ECO:0000313" key="6">
    <source>
        <dbReference type="Proteomes" id="UP000441772"/>
    </source>
</evidence>
<feature type="transmembrane region" description="Helical" evidence="4">
    <location>
        <begin position="129"/>
        <end position="154"/>
    </location>
</feature>
<dbReference type="NCBIfam" id="TIGR01076">
    <property type="entry name" value="sortase_fam"/>
    <property type="match status" value="1"/>
</dbReference>
<keyword evidence="1" id="KW-0378">Hydrolase</keyword>
<keyword evidence="4" id="KW-1133">Transmembrane helix</keyword>
<dbReference type="InterPro" id="IPR023365">
    <property type="entry name" value="Sortase_dom-sf"/>
</dbReference>
<feature type="region of interest" description="Disordered" evidence="3">
    <location>
        <begin position="172"/>
        <end position="202"/>
    </location>
</feature>
<dbReference type="SUPFAM" id="SSF63817">
    <property type="entry name" value="Sortase"/>
    <property type="match status" value="1"/>
</dbReference>
<dbReference type="InterPro" id="IPR053465">
    <property type="entry name" value="Sortase_Class_E"/>
</dbReference>
<gene>
    <name evidence="5" type="ORF">F7D09_1857</name>
</gene>
<protein>
    <submittedName>
        <fullName evidence="5">Sortase</fullName>
    </submittedName>
</protein>
<dbReference type="GO" id="GO:0016787">
    <property type="term" value="F:hydrolase activity"/>
    <property type="evidence" value="ECO:0007669"/>
    <property type="project" value="UniProtKB-KW"/>
</dbReference>
<feature type="transmembrane region" description="Helical" evidence="4">
    <location>
        <begin position="443"/>
        <end position="466"/>
    </location>
</feature>